<dbReference type="AlphaFoldDB" id="A0AAV4VFJ5"/>
<evidence type="ECO:0000313" key="2">
    <source>
        <dbReference type="Proteomes" id="UP001054945"/>
    </source>
</evidence>
<evidence type="ECO:0000313" key="1">
    <source>
        <dbReference type="EMBL" id="GIY68818.1"/>
    </source>
</evidence>
<protein>
    <submittedName>
        <fullName evidence="1">Uncharacterized protein</fullName>
    </submittedName>
</protein>
<organism evidence="1 2">
    <name type="scientific">Caerostris extrusa</name>
    <name type="common">Bark spider</name>
    <name type="synonym">Caerostris bankana</name>
    <dbReference type="NCBI Taxonomy" id="172846"/>
    <lineage>
        <taxon>Eukaryota</taxon>
        <taxon>Metazoa</taxon>
        <taxon>Ecdysozoa</taxon>
        <taxon>Arthropoda</taxon>
        <taxon>Chelicerata</taxon>
        <taxon>Arachnida</taxon>
        <taxon>Araneae</taxon>
        <taxon>Araneomorphae</taxon>
        <taxon>Entelegynae</taxon>
        <taxon>Araneoidea</taxon>
        <taxon>Araneidae</taxon>
        <taxon>Caerostris</taxon>
    </lineage>
</organism>
<dbReference type="Proteomes" id="UP001054945">
    <property type="component" value="Unassembled WGS sequence"/>
</dbReference>
<name>A0AAV4VFJ5_CAEEX</name>
<keyword evidence="2" id="KW-1185">Reference proteome</keyword>
<gene>
    <name evidence="1" type="ORF">CEXT_793081</name>
</gene>
<sequence length="85" mass="10091">MHYERRDFELFKSPERMIGMRISCDLAFSFRFVLRKIFRWGHLNGGKKCQLLEYFDDEECSLSCAIVKSLLLIKALRKITLNTGR</sequence>
<dbReference type="EMBL" id="BPLR01014448">
    <property type="protein sequence ID" value="GIY68818.1"/>
    <property type="molecule type" value="Genomic_DNA"/>
</dbReference>
<reference evidence="1 2" key="1">
    <citation type="submission" date="2021-06" db="EMBL/GenBank/DDBJ databases">
        <title>Caerostris extrusa draft genome.</title>
        <authorList>
            <person name="Kono N."/>
            <person name="Arakawa K."/>
        </authorList>
    </citation>
    <scope>NUCLEOTIDE SEQUENCE [LARGE SCALE GENOMIC DNA]</scope>
</reference>
<accession>A0AAV4VFJ5</accession>
<proteinExistence type="predicted"/>
<comment type="caution">
    <text evidence="1">The sequence shown here is derived from an EMBL/GenBank/DDBJ whole genome shotgun (WGS) entry which is preliminary data.</text>
</comment>